<comment type="caution">
    <text evidence="8">The sequence shown here is derived from an EMBL/GenBank/DDBJ whole genome shotgun (WGS) entry which is preliminary data.</text>
</comment>
<gene>
    <name evidence="8" type="ORF">P43SY_005601</name>
</gene>
<feature type="transmembrane region" description="Helical" evidence="7">
    <location>
        <begin position="467"/>
        <end position="486"/>
    </location>
</feature>
<evidence type="ECO:0000256" key="7">
    <source>
        <dbReference type="SAM" id="Phobius"/>
    </source>
</evidence>
<dbReference type="PANTHER" id="PTHR31585:SF5">
    <property type="entry name" value="RNA-BINDING S4 DOMAIN-CONTAINING PROTEIN"/>
    <property type="match status" value="1"/>
</dbReference>
<evidence type="ECO:0000256" key="3">
    <source>
        <dbReference type="ARBA" id="ARBA00022448"/>
    </source>
</evidence>
<dbReference type="Proteomes" id="UP001209570">
    <property type="component" value="Unassembled WGS sequence"/>
</dbReference>
<feature type="transmembrane region" description="Helical" evidence="7">
    <location>
        <begin position="106"/>
        <end position="126"/>
    </location>
</feature>
<protein>
    <recommendedName>
        <fullName evidence="10">Transmembrane protein</fullName>
    </recommendedName>
</protein>
<feature type="transmembrane region" description="Helical" evidence="7">
    <location>
        <begin position="159"/>
        <end position="183"/>
    </location>
</feature>
<feature type="transmembrane region" description="Helical" evidence="7">
    <location>
        <begin position="279"/>
        <end position="300"/>
    </location>
</feature>
<sequence>MDSTSDFSIVKSPVSKLEEGGALRHGGAPDLLSRRNVGLLAQHAALGVIRGTLQNAIYPFLFNYLRMSGVEVSSARALLRLIWTLKFFVGIITDSVPIAGFHRRPYILLGWTLAAIALLAMAIAPLPSPYYPDAKWAKFKSFTPEQAARLNRNGPQDGVLYLVLMVTTSFGLMVAITAADGVLVDFAQREPESTRGTTQTMTLVVMYLFAIVSACLTGLGMNGPEYGGSFAASLGLNVIMGICACVAVAMLPISWFCLPEERVASTSWRECRQRLRQNAVALYELLQSRVVYQIIAFRFLRNLFSQFGTTAETPVQSLWAGVEPLNDAMANIGTYLMSCFGMCLVKRFGLQWSWHAVIAITQVLVIAIDVIPTMLTIWNVCRSQWLWLGVPLLQDVPSHAGGLVASFVIIEIVEHGNEAAVYGLISTVSNLALPFSTMLYKSVDAYFDVSPADIVKDTTHVRKHVTYTYLIAYAVNLASIGFLVLLPRQKAETQALKQHGGSSRNWGRFTLAYLVFAFAWSLMTNAMTFSTTTSCMRIAGGSGCKKRK</sequence>
<dbReference type="SUPFAM" id="SSF103473">
    <property type="entry name" value="MFS general substrate transporter"/>
    <property type="match status" value="1"/>
</dbReference>
<dbReference type="Gene3D" id="1.20.1250.20">
    <property type="entry name" value="MFS general substrate transporter like domains"/>
    <property type="match status" value="1"/>
</dbReference>
<keyword evidence="3" id="KW-0813">Transport</keyword>
<evidence type="ECO:0000313" key="9">
    <source>
        <dbReference type="Proteomes" id="UP001209570"/>
    </source>
</evidence>
<feature type="transmembrane region" description="Helical" evidence="7">
    <location>
        <begin position="506"/>
        <end position="523"/>
    </location>
</feature>
<feature type="transmembrane region" description="Helical" evidence="7">
    <location>
        <begin position="204"/>
        <end position="222"/>
    </location>
</feature>
<reference evidence="8" key="1">
    <citation type="submission" date="2021-12" db="EMBL/GenBank/DDBJ databases">
        <title>Prjna785345.</title>
        <authorList>
            <person name="Rujirawat T."/>
            <person name="Krajaejun T."/>
        </authorList>
    </citation>
    <scope>NUCLEOTIDE SEQUENCE</scope>
    <source>
        <strain evidence="8">Pi057C3</strain>
    </source>
</reference>
<dbReference type="AlphaFoldDB" id="A0AAD5Q4P8"/>
<keyword evidence="5 7" id="KW-1133">Transmembrane helix</keyword>
<proteinExistence type="inferred from homology"/>
<evidence type="ECO:0000256" key="1">
    <source>
        <dbReference type="ARBA" id="ARBA00004141"/>
    </source>
</evidence>
<evidence type="ECO:0000313" key="8">
    <source>
        <dbReference type="EMBL" id="KAJ0393635.1"/>
    </source>
</evidence>
<dbReference type="Pfam" id="PF03092">
    <property type="entry name" value="BT1"/>
    <property type="match status" value="1"/>
</dbReference>
<feature type="transmembrane region" description="Helical" evidence="7">
    <location>
        <begin position="234"/>
        <end position="258"/>
    </location>
</feature>
<accession>A0AAD5Q4P8</accession>
<name>A0AAD5Q4P8_PYTIN</name>
<keyword evidence="6 7" id="KW-0472">Membrane</keyword>
<keyword evidence="9" id="KW-1185">Reference proteome</keyword>
<feature type="transmembrane region" description="Helical" evidence="7">
    <location>
        <begin position="77"/>
        <end position="99"/>
    </location>
</feature>
<organism evidence="8 9">
    <name type="scientific">Pythium insidiosum</name>
    <name type="common">Pythiosis disease agent</name>
    <dbReference type="NCBI Taxonomy" id="114742"/>
    <lineage>
        <taxon>Eukaryota</taxon>
        <taxon>Sar</taxon>
        <taxon>Stramenopiles</taxon>
        <taxon>Oomycota</taxon>
        <taxon>Peronosporomycetes</taxon>
        <taxon>Pythiales</taxon>
        <taxon>Pythiaceae</taxon>
        <taxon>Pythium</taxon>
    </lineage>
</organism>
<evidence type="ECO:0000256" key="5">
    <source>
        <dbReference type="ARBA" id="ARBA00022989"/>
    </source>
</evidence>
<dbReference type="InterPro" id="IPR039309">
    <property type="entry name" value="BT1"/>
</dbReference>
<comment type="similarity">
    <text evidence="2">Belongs to the major facilitator superfamily. Folate-biopterin transporter (TC 2.A.71) family.</text>
</comment>
<dbReference type="GO" id="GO:0016020">
    <property type="term" value="C:membrane"/>
    <property type="evidence" value="ECO:0007669"/>
    <property type="project" value="UniProtKB-SubCell"/>
</dbReference>
<comment type="subcellular location">
    <subcellularLocation>
        <location evidence="1">Membrane</location>
        <topology evidence="1">Multi-pass membrane protein</topology>
    </subcellularLocation>
</comment>
<dbReference type="InterPro" id="IPR036259">
    <property type="entry name" value="MFS_trans_sf"/>
</dbReference>
<evidence type="ECO:0000256" key="2">
    <source>
        <dbReference type="ARBA" id="ARBA00007015"/>
    </source>
</evidence>
<evidence type="ECO:0000256" key="6">
    <source>
        <dbReference type="ARBA" id="ARBA00023136"/>
    </source>
</evidence>
<evidence type="ECO:0008006" key="10">
    <source>
        <dbReference type="Google" id="ProtNLM"/>
    </source>
</evidence>
<dbReference type="PANTHER" id="PTHR31585">
    <property type="entry name" value="FOLATE-BIOPTERIN TRANSPORTER 1, CHLOROPLASTIC"/>
    <property type="match status" value="1"/>
</dbReference>
<keyword evidence="4 7" id="KW-0812">Transmembrane</keyword>
<dbReference type="EMBL" id="JAKCXM010000476">
    <property type="protein sequence ID" value="KAJ0393635.1"/>
    <property type="molecule type" value="Genomic_DNA"/>
</dbReference>
<feature type="transmembrane region" description="Helical" evidence="7">
    <location>
        <begin position="352"/>
        <end position="376"/>
    </location>
</feature>
<evidence type="ECO:0000256" key="4">
    <source>
        <dbReference type="ARBA" id="ARBA00022692"/>
    </source>
</evidence>